<sequence>MADYEALDFLEQRVSSLEALVFGQSEKDADYPKNSKQKQQIIDSLLEVQAKINTSLAGKKKAAQLYEKLPDLKKYLDHRYTDEMMLSDDAREETILSESEFLEKQAALYQKLSEKQQHVNSEHVQGIFSQAAVPKYTENLQTLSQVQIDQQDALATMSEETRRLLNAYNNIVSLLSKQFILWDEHVTQLELQAQKK</sequence>
<dbReference type="RefSeq" id="XP_005095710.1">
    <property type="nucleotide sequence ID" value="XM_005095653.3"/>
</dbReference>
<dbReference type="PANTHER" id="PTHR28360">
    <property type="entry name" value="DYNACTIN SUBUNIT 3"/>
    <property type="match status" value="1"/>
</dbReference>
<protein>
    <submittedName>
        <fullName evidence="2">Dynactin subunit 3 isoform X1</fullName>
    </submittedName>
</protein>
<evidence type="ECO:0000313" key="1">
    <source>
        <dbReference type="Proteomes" id="UP000694888"/>
    </source>
</evidence>
<dbReference type="Pfam" id="PF07426">
    <property type="entry name" value="Dynactin_p22"/>
    <property type="match status" value="1"/>
</dbReference>
<name>A0ABM0JKA9_APLCA</name>
<organism evidence="1 2">
    <name type="scientific">Aplysia californica</name>
    <name type="common">California sea hare</name>
    <dbReference type="NCBI Taxonomy" id="6500"/>
    <lineage>
        <taxon>Eukaryota</taxon>
        <taxon>Metazoa</taxon>
        <taxon>Spiralia</taxon>
        <taxon>Lophotrochozoa</taxon>
        <taxon>Mollusca</taxon>
        <taxon>Gastropoda</taxon>
        <taxon>Heterobranchia</taxon>
        <taxon>Euthyneura</taxon>
        <taxon>Tectipleura</taxon>
        <taxon>Aplysiida</taxon>
        <taxon>Aplysioidea</taxon>
        <taxon>Aplysiidae</taxon>
        <taxon>Aplysia</taxon>
    </lineage>
</organism>
<gene>
    <name evidence="2" type="primary">LOC101846806</name>
</gene>
<proteinExistence type="predicted"/>
<dbReference type="PANTHER" id="PTHR28360:SF1">
    <property type="entry name" value="DYNACTIN SUBUNIT 3"/>
    <property type="match status" value="1"/>
</dbReference>
<accession>A0ABM0JKA9</accession>
<reference evidence="2" key="1">
    <citation type="submission" date="2025-08" db="UniProtKB">
        <authorList>
            <consortium name="RefSeq"/>
        </authorList>
    </citation>
    <scope>IDENTIFICATION</scope>
</reference>
<dbReference type="Proteomes" id="UP000694888">
    <property type="component" value="Unplaced"/>
</dbReference>
<keyword evidence="1" id="KW-1185">Reference proteome</keyword>
<evidence type="ECO:0000313" key="2">
    <source>
        <dbReference type="RefSeq" id="XP_005095710.1"/>
    </source>
</evidence>
<dbReference type="GeneID" id="101846806"/>
<dbReference type="InterPro" id="IPR009991">
    <property type="entry name" value="DCTN3"/>
</dbReference>